<evidence type="ECO:0000313" key="2">
    <source>
        <dbReference type="EMBL" id="AND67774.1"/>
    </source>
</evidence>
<accession>A0A160MXQ1</accession>
<keyword evidence="3" id="KW-1185">Reference proteome</keyword>
<dbReference type="Proteomes" id="UP000077255">
    <property type="component" value="Chromosome"/>
</dbReference>
<name>A0A160MXQ1_9GAMM</name>
<organism evidence="2 3">
    <name type="scientific">Dyella thiooxydans</name>
    <dbReference type="NCBI Taxonomy" id="445710"/>
    <lineage>
        <taxon>Bacteria</taxon>
        <taxon>Pseudomonadati</taxon>
        <taxon>Pseudomonadota</taxon>
        <taxon>Gammaproteobacteria</taxon>
        <taxon>Lysobacterales</taxon>
        <taxon>Rhodanobacteraceae</taxon>
        <taxon>Dyella</taxon>
    </lineage>
</organism>
<proteinExistence type="predicted"/>
<dbReference type="STRING" id="445710.ATSB10_03200"/>
<dbReference type="PATRIC" id="fig|445710.3.peg.318"/>
<dbReference type="Pfam" id="PF11227">
    <property type="entry name" value="DUF3025"/>
    <property type="match status" value="1"/>
</dbReference>
<dbReference type="EMBL" id="CP014841">
    <property type="protein sequence ID" value="AND67774.1"/>
    <property type="molecule type" value="Genomic_DNA"/>
</dbReference>
<evidence type="ECO:0000313" key="3">
    <source>
        <dbReference type="Proteomes" id="UP000077255"/>
    </source>
</evidence>
<evidence type="ECO:0008006" key="4">
    <source>
        <dbReference type="Google" id="ProtNLM"/>
    </source>
</evidence>
<dbReference type="KEGG" id="dtx:ATSB10_03200"/>
<protein>
    <recommendedName>
        <fullName evidence="4">Transmembrane protein</fullName>
    </recommendedName>
</protein>
<sequence>MKRQRYVAPAREAVDPAVFAMPPLIAWSEYAGLLQGADWPGIDALNSRRCHDAIPHFAAQDRALLDDGLHYEQRIAERGIVATRERNWHDLFNALVWLRYPRLKQALNQRQVEEIARMGPRERSRPQCAMTHFDEAGVIVRVTDPALLALWDAHDWHGLFWRERAAWRDGRIDAAVFGHALLEHALTPGKLLVGKALVVAADADAPWAPIVADLAAGVARADLLLDPLELRPLPLSGIPGWHPHNGDETFHRSTPCYQPRREGRGYPPPRMLPDMAGPMGAWARPGTGVSA</sequence>
<feature type="region of interest" description="Disordered" evidence="1">
    <location>
        <begin position="247"/>
        <end position="267"/>
    </location>
</feature>
<evidence type="ECO:0000256" key="1">
    <source>
        <dbReference type="SAM" id="MobiDB-lite"/>
    </source>
</evidence>
<dbReference type="InterPro" id="IPR021390">
    <property type="entry name" value="DUF3025"/>
</dbReference>
<dbReference type="RefSeq" id="WP_236886468.1">
    <property type="nucleotide sequence ID" value="NZ_CP014841.1"/>
</dbReference>
<dbReference type="AlphaFoldDB" id="A0A160MXQ1"/>
<gene>
    <name evidence="2" type="ORF">ATSB10_03200</name>
</gene>
<reference evidence="2 3" key="1">
    <citation type="submission" date="2016-02" db="EMBL/GenBank/DDBJ databases">
        <title>Complete genome sequencing and analysis of ATSB10, Dyella thiooxydans isolated from rhizosphere soil of sunflower (Helianthus annuus L.).</title>
        <authorList>
            <person name="Lee Y."/>
            <person name="Hwangbo K."/>
            <person name="Chung H."/>
            <person name="Yoo J."/>
            <person name="Kim K.Y."/>
            <person name="Sa T.M."/>
            <person name="Um Y."/>
            <person name="Madhaiyan M."/>
        </authorList>
    </citation>
    <scope>NUCLEOTIDE SEQUENCE [LARGE SCALE GENOMIC DNA]</scope>
    <source>
        <strain evidence="2 3">ATSB10</strain>
    </source>
</reference>